<gene>
    <name evidence="6" type="ORF">DL89DRAFT_283547</name>
</gene>
<dbReference type="PROSITE" id="PS50895">
    <property type="entry name" value="SURF1"/>
    <property type="match status" value="1"/>
</dbReference>
<evidence type="ECO:0000313" key="7">
    <source>
        <dbReference type="Proteomes" id="UP000193922"/>
    </source>
</evidence>
<dbReference type="InterPro" id="IPR002994">
    <property type="entry name" value="Surf1/Shy1"/>
</dbReference>
<name>A0A1Y1W8P9_9FUNG</name>
<evidence type="ECO:0000256" key="5">
    <source>
        <dbReference type="RuleBase" id="RU363076"/>
    </source>
</evidence>
<reference evidence="6 7" key="1">
    <citation type="submission" date="2016-07" db="EMBL/GenBank/DDBJ databases">
        <title>Pervasive Adenine N6-methylation of Active Genes in Fungi.</title>
        <authorList>
            <consortium name="DOE Joint Genome Institute"/>
            <person name="Mondo S.J."/>
            <person name="Dannebaum R.O."/>
            <person name="Kuo R.C."/>
            <person name="Labutti K."/>
            <person name="Haridas S."/>
            <person name="Kuo A."/>
            <person name="Salamov A."/>
            <person name="Ahrendt S.R."/>
            <person name="Lipzen A."/>
            <person name="Sullivan W."/>
            <person name="Andreopoulos W.B."/>
            <person name="Clum A."/>
            <person name="Lindquist E."/>
            <person name="Daum C."/>
            <person name="Ramamoorthy G.K."/>
            <person name="Gryganskyi A."/>
            <person name="Culley D."/>
            <person name="Magnuson J.K."/>
            <person name="James T.Y."/>
            <person name="O'Malley M.A."/>
            <person name="Stajich J.E."/>
            <person name="Spatafora J.W."/>
            <person name="Visel A."/>
            <person name="Grigoriev I.V."/>
        </authorList>
    </citation>
    <scope>NUCLEOTIDE SEQUENCE [LARGE SCALE GENOMIC DNA]</scope>
    <source>
        <strain evidence="6 7">ATCC 12442</strain>
    </source>
</reference>
<dbReference type="PANTHER" id="PTHR23427">
    <property type="entry name" value="SURFEIT LOCUS PROTEIN"/>
    <property type="match status" value="1"/>
</dbReference>
<dbReference type="GO" id="GO:0005743">
    <property type="term" value="C:mitochondrial inner membrane"/>
    <property type="evidence" value="ECO:0007669"/>
    <property type="project" value="UniProtKB-SubCell"/>
</dbReference>
<comment type="subcellular location">
    <subcellularLocation>
        <location evidence="1">Membrane</location>
    </subcellularLocation>
    <subcellularLocation>
        <location evidence="5">Mitochondrion inner membrane</location>
        <topology evidence="5">Multi-pass membrane protein</topology>
    </subcellularLocation>
</comment>
<keyword evidence="7" id="KW-1185">Reference proteome</keyword>
<protein>
    <recommendedName>
        <fullName evidence="5">SURF1-like protein</fullName>
    </recommendedName>
</protein>
<comment type="caution">
    <text evidence="6">The sequence shown here is derived from an EMBL/GenBank/DDBJ whole genome shotgun (WGS) entry which is preliminary data.</text>
</comment>
<evidence type="ECO:0000256" key="3">
    <source>
        <dbReference type="ARBA" id="ARBA00022989"/>
    </source>
</evidence>
<proteinExistence type="inferred from homology"/>
<organism evidence="6 7">
    <name type="scientific">Linderina pennispora</name>
    <dbReference type="NCBI Taxonomy" id="61395"/>
    <lineage>
        <taxon>Eukaryota</taxon>
        <taxon>Fungi</taxon>
        <taxon>Fungi incertae sedis</taxon>
        <taxon>Zoopagomycota</taxon>
        <taxon>Kickxellomycotina</taxon>
        <taxon>Kickxellomycetes</taxon>
        <taxon>Kickxellales</taxon>
        <taxon>Kickxellaceae</taxon>
        <taxon>Linderina</taxon>
    </lineage>
</organism>
<dbReference type="AlphaFoldDB" id="A0A1Y1W8P9"/>
<dbReference type="CDD" id="cd06662">
    <property type="entry name" value="SURF1"/>
    <property type="match status" value="1"/>
</dbReference>
<keyword evidence="3" id="KW-1133">Transmembrane helix</keyword>
<sequence length="215" mass="24813">MFRSAFTSTFKSRFANLTRQGSRQTRGYARRLGADDSIAEAEWRSQLYSWKTLGLCTIPLIAFGLGTWQVQRLQWKLALLDEVNDKMHRSPIAFPLRVTESEIERNEYRRVIVHGHFDYAHEMLVGPRLYEGEPGFIVVTPLVREDGSKVLVNRGWIKRELRDPKTRPESQPEGAVTLVAFVRKAPGKNRFTPEPKPESNEWYNIDVEQMAKHAA</sequence>
<keyword evidence="2" id="KW-0812">Transmembrane</keyword>
<keyword evidence="4" id="KW-0472">Membrane</keyword>
<dbReference type="EMBL" id="MCFD01000006">
    <property type="protein sequence ID" value="ORX69910.1"/>
    <property type="molecule type" value="Genomic_DNA"/>
</dbReference>
<dbReference type="InterPro" id="IPR045214">
    <property type="entry name" value="Surf1/Surf4"/>
</dbReference>
<keyword evidence="5" id="KW-0999">Mitochondrion inner membrane</keyword>
<evidence type="ECO:0000256" key="2">
    <source>
        <dbReference type="ARBA" id="ARBA00022692"/>
    </source>
</evidence>
<evidence type="ECO:0000256" key="1">
    <source>
        <dbReference type="ARBA" id="ARBA00004370"/>
    </source>
</evidence>
<dbReference type="GO" id="GO:0033617">
    <property type="term" value="P:mitochondrial respiratory chain complex IV assembly"/>
    <property type="evidence" value="ECO:0007669"/>
    <property type="project" value="TreeGrafter"/>
</dbReference>
<dbReference type="OrthoDB" id="10040024at2759"/>
<dbReference type="GeneID" id="63806389"/>
<evidence type="ECO:0000313" key="6">
    <source>
        <dbReference type="EMBL" id="ORX69910.1"/>
    </source>
</evidence>
<dbReference type="RefSeq" id="XP_040743548.1">
    <property type="nucleotide sequence ID" value="XM_040889741.1"/>
</dbReference>
<comment type="function">
    <text evidence="5">Probably involved in the biogenesis of the COX complex.</text>
</comment>
<accession>A0A1Y1W8P9</accession>
<keyword evidence="5" id="KW-0496">Mitochondrion</keyword>
<dbReference type="STRING" id="61395.A0A1Y1W8P9"/>
<dbReference type="PANTHER" id="PTHR23427:SF2">
    <property type="entry name" value="SURFEIT LOCUS PROTEIN 1"/>
    <property type="match status" value="1"/>
</dbReference>
<evidence type="ECO:0000256" key="4">
    <source>
        <dbReference type="ARBA" id="ARBA00023136"/>
    </source>
</evidence>
<dbReference type="Pfam" id="PF02104">
    <property type="entry name" value="SURF1"/>
    <property type="match status" value="1"/>
</dbReference>
<dbReference type="Proteomes" id="UP000193922">
    <property type="component" value="Unassembled WGS sequence"/>
</dbReference>
<comment type="similarity">
    <text evidence="5">Belongs to the SURF1 family.</text>
</comment>